<protein>
    <submittedName>
        <fullName evidence="2">Uncharacterized protein</fullName>
    </submittedName>
</protein>
<evidence type="ECO:0000313" key="3">
    <source>
        <dbReference type="Proteomes" id="UP000244855"/>
    </source>
</evidence>
<dbReference type="EMBL" id="KZ805300">
    <property type="protein sequence ID" value="PVI08447.1"/>
    <property type="molecule type" value="Genomic_DNA"/>
</dbReference>
<organism evidence="2 3">
    <name type="scientific">Periconia macrospinosa</name>
    <dbReference type="NCBI Taxonomy" id="97972"/>
    <lineage>
        <taxon>Eukaryota</taxon>
        <taxon>Fungi</taxon>
        <taxon>Dikarya</taxon>
        <taxon>Ascomycota</taxon>
        <taxon>Pezizomycotina</taxon>
        <taxon>Dothideomycetes</taxon>
        <taxon>Pleosporomycetidae</taxon>
        <taxon>Pleosporales</taxon>
        <taxon>Massarineae</taxon>
        <taxon>Periconiaceae</taxon>
        <taxon>Periconia</taxon>
    </lineage>
</organism>
<proteinExistence type="predicted"/>
<keyword evidence="3" id="KW-1185">Reference proteome</keyword>
<reference evidence="2 3" key="1">
    <citation type="journal article" date="2018" name="Sci. Rep.">
        <title>Comparative genomics provides insights into the lifestyle and reveals functional heterogeneity of dark septate endophytic fungi.</title>
        <authorList>
            <person name="Knapp D.G."/>
            <person name="Nemeth J.B."/>
            <person name="Barry K."/>
            <person name="Hainaut M."/>
            <person name="Henrissat B."/>
            <person name="Johnson J."/>
            <person name="Kuo A."/>
            <person name="Lim J.H.P."/>
            <person name="Lipzen A."/>
            <person name="Nolan M."/>
            <person name="Ohm R.A."/>
            <person name="Tamas L."/>
            <person name="Grigoriev I.V."/>
            <person name="Spatafora J.W."/>
            <person name="Nagy L.G."/>
            <person name="Kovacs G.M."/>
        </authorList>
    </citation>
    <scope>NUCLEOTIDE SEQUENCE [LARGE SCALE GENOMIC DNA]</scope>
    <source>
        <strain evidence="2 3">DSE2036</strain>
    </source>
</reference>
<feature type="region of interest" description="Disordered" evidence="1">
    <location>
        <begin position="62"/>
        <end position="95"/>
    </location>
</feature>
<gene>
    <name evidence="2" type="ORF">DM02DRAFT_647808</name>
</gene>
<dbReference type="AlphaFoldDB" id="A0A2V1ED13"/>
<sequence length="245" mass="27030">MPCDAPSVRLIRLKPLLSLPTTANGRTAQFVAAVDGWILMLLLLLYASLPLLSTVEDEDRLPTIDSPYMDQGGPPSAPSLQRPDSDSSRGGGQRRRQDCFMGASLTGQGDPLHAALCTVEHQWLVDLFLFGRQVAASPLQSFWTSWQQSSWRICGRLPAAPIGSAPSVALDILDILEGRLSARDPTEPTMHFAPHGEAKNSFILRQLTLRFFCDSSSAGGRSTLRLIIIHYWPRLSRYLLHLPDD</sequence>
<accession>A0A2V1ED13</accession>
<evidence type="ECO:0000313" key="2">
    <source>
        <dbReference type="EMBL" id="PVI08447.1"/>
    </source>
</evidence>
<name>A0A2V1ED13_9PLEO</name>
<dbReference type="Proteomes" id="UP000244855">
    <property type="component" value="Unassembled WGS sequence"/>
</dbReference>
<evidence type="ECO:0000256" key="1">
    <source>
        <dbReference type="SAM" id="MobiDB-lite"/>
    </source>
</evidence>